<dbReference type="SUPFAM" id="SSF54913">
    <property type="entry name" value="GlnB-like"/>
    <property type="match status" value="1"/>
</dbReference>
<dbReference type="RefSeq" id="WP_130161938.1">
    <property type="nucleotide sequence ID" value="NZ_SGIM01000005.1"/>
</dbReference>
<reference evidence="2 3" key="1">
    <citation type="submission" date="2019-02" db="EMBL/GenBank/DDBJ databases">
        <title>The draft genome of Acinetobacter halotolerans strain JCM 31009.</title>
        <authorList>
            <person name="Qin J."/>
            <person name="Feng Y."/>
            <person name="Nemec A."/>
            <person name="Zong Z."/>
        </authorList>
    </citation>
    <scope>NUCLEOTIDE SEQUENCE [LARGE SCALE GENOMIC DNA]</scope>
    <source>
        <strain evidence="2 3">JCM 31009</strain>
    </source>
</reference>
<protein>
    <submittedName>
        <fullName evidence="2">DUF190 domain-containing protein</fullName>
    </submittedName>
</protein>
<dbReference type="EMBL" id="SGIM01000005">
    <property type="protein sequence ID" value="RZF53051.1"/>
    <property type="molecule type" value="Genomic_DNA"/>
</dbReference>
<dbReference type="InterPro" id="IPR003793">
    <property type="entry name" value="UPF0166"/>
</dbReference>
<dbReference type="InterPro" id="IPR015867">
    <property type="entry name" value="N-reg_PII/ATP_PRibTrfase_C"/>
</dbReference>
<comment type="caution">
    <text evidence="2">The sequence shown here is derived from an EMBL/GenBank/DDBJ whole genome shotgun (WGS) entry which is preliminary data.</text>
</comment>
<dbReference type="Proteomes" id="UP000292110">
    <property type="component" value="Unassembled WGS sequence"/>
</dbReference>
<comment type="similarity">
    <text evidence="1">Belongs to the UPF0166 family.</text>
</comment>
<name>A0A4Q6X9K7_9GAMM</name>
<dbReference type="AlphaFoldDB" id="A0A4Q6X9K7"/>
<dbReference type="Pfam" id="PF02641">
    <property type="entry name" value="DUF190"/>
    <property type="match status" value="1"/>
</dbReference>
<organism evidence="2 3">
    <name type="scientific">Acinetobacter halotolerans</name>
    <dbReference type="NCBI Taxonomy" id="1752076"/>
    <lineage>
        <taxon>Bacteria</taxon>
        <taxon>Pseudomonadati</taxon>
        <taxon>Pseudomonadota</taxon>
        <taxon>Gammaproteobacteria</taxon>
        <taxon>Moraxellales</taxon>
        <taxon>Moraxellaceae</taxon>
        <taxon>Acinetobacter</taxon>
    </lineage>
</organism>
<dbReference type="Gene3D" id="3.30.70.120">
    <property type="match status" value="1"/>
</dbReference>
<accession>A0A4Q6X9K7</accession>
<proteinExistence type="inferred from homology"/>
<gene>
    <name evidence="2" type="ORF">EXE30_07945</name>
</gene>
<dbReference type="InterPro" id="IPR011322">
    <property type="entry name" value="N-reg_PII-like_a/b"/>
</dbReference>
<sequence length="109" mass="12130">MNGFLITFYTAQNRSYQGQPIVEWLLAIAKQMDLRGATVINASQGLDHRGQFHSAGFFELADQPVQIQLAVTAEQATKLLNYLSDKHVAVFYVKTPIEFGFIGQAPLDV</sequence>
<keyword evidence="3" id="KW-1185">Reference proteome</keyword>
<evidence type="ECO:0000313" key="2">
    <source>
        <dbReference type="EMBL" id="RZF53051.1"/>
    </source>
</evidence>
<evidence type="ECO:0000256" key="1">
    <source>
        <dbReference type="ARBA" id="ARBA00010554"/>
    </source>
</evidence>
<evidence type="ECO:0000313" key="3">
    <source>
        <dbReference type="Proteomes" id="UP000292110"/>
    </source>
</evidence>